<evidence type="ECO:0000313" key="5">
    <source>
        <dbReference type="Proteomes" id="UP000199004"/>
    </source>
</evidence>
<dbReference type="GO" id="GO:0004180">
    <property type="term" value="F:carboxypeptidase activity"/>
    <property type="evidence" value="ECO:0007669"/>
    <property type="project" value="UniProtKB-KW"/>
</dbReference>
<dbReference type="InterPro" id="IPR039561">
    <property type="entry name" value="Peptidase_M15C"/>
</dbReference>
<keyword evidence="4" id="KW-0645">Protease</keyword>
<keyword evidence="4" id="KW-0378">Hydrolase</keyword>
<keyword evidence="5" id="KW-1185">Reference proteome</keyword>
<feature type="signal peptide" evidence="2">
    <location>
        <begin position="1"/>
        <end position="26"/>
    </location>
</feature>
<evidence type="ECO:0000256" key="2">
    <source>
        <dbReference type="SAM" id="SignalP"/>
    </source>
</evidence>
<name>A0A1H0KHK5_9ACTN</name>
<dbReference type="SUPFAM" id="SSF55166">
    <property type="entry name" value="Hedgehog/DD-peptidase"/>
    <property type="match status" value="1"/>
</dbReference>
<evidence type="ECO:0000256" key="1">
    <source>
        <dbReference type="SAM" id="MobiDB-lite"/>
    </source>
</evidence>
<accession>A0A1H0KHK5</accession>
<dbReference type="RefSeq" id="WP_091026780.1">
    <property type="nucleotide sequence ID" value="NZ_BKAE01000015.1"/>
</dbReference>
<dbReference type="Pfam" id="PF13539">
    <property type="entry name" value="Peptidase_M15_4"/>
    <property type="match status" value="1"/>
</dbReference>
<keyword evidence="4" id="KW-0121">Carboxypeptidase</keyword>
<feature type="domain" description="Peptidase M15C" evidence="3">
    <location>
        <begin position="342"/>
        <end position="399"/>
    </location>
</feature>
<protein>
    <submittedName>
        <fullName evidence="4">D-alanyl-D-alanine carboxypeptidase</fullName>
    </submittedName>
</protein>
<dbReference type="AlphaFoldDB" id="A0A1H0KHK5"/>
<dbReference type="EMBL" id="FNIC01000010">
    <property type="protein sequence ID" value="SDO55407.1"/>
    <property type="molecule type" value="Genomic_DNA"/>
</dbReference>
<dbReference type="STRING" id="1005944.SAMN05192576_0036"/>
<dbReference type="OrthoDB" id="9799970at2"/>
<organism evidence="4 5">
    <name type="scientific">Nocardioides szechwanensis</name>
    <dbReference type="NCBI Taxonomy" id="1005944"/>
    <lineage>
        <taxon>Bacteria</taxon>
        <taxon>Bacillati</taxon>
        <taxon>Actinomycetota</taxon>
        <taxon>Actinomycetes</taxon>
        <taxon>Propionibacteriales</taxon>
        <taxon>Nocardioidaceae</taxon>
        <taxon>Nocardioides</taxon>
    </lineage>
</organism>
<dbReference type="Gene3D" id="3.30.1380.10">
    <property type="match status" value="1"/>
</dbReference>
<feature type="region of interest" description="Disordered" evidence="1">
    <location>
        <begin position="22"/>
        <end position="64"/>
    </location>
</feature>
<feature type="chain" id="PRO_5011707602" evidence="2">
    <location>
        <begin position="27"/>
        <end position="406"/>
    </location>
</feature>
<dbReference type="InterPro" id="IPR009045">
    <property type="entry name" value="Zn_M74/Hedgehog-like"/>
</dbReference>
<evidence type="ECO:0000313" key="4">
    <source>
        <dbReference type="EMBL" id="SDO55407.1"/>
    </source>
</evidence>
<reference evidence="5" key="1">
    <citation type="submission" date="2016-10" db="EMBL/GenBank/DDBJ databases">
        <authorList>
            <person name="Varghese N."/>
            <person name="Submissions S."/>
        </authorList>
    </citation>
    <scope>NUCLEOTIDE SEQUENCE [LARGE SCALE GENOMIC DNA]</scope>
    <source>
        <strain evidence="5">CGMCC 1.11147</strain>
    </source>
</reference>
<gene>
    <name evidence="4" type="ORF">SAMN05192576_0036</name>
</gene>
<feature type="compositionally biased region" description="Low complexity" evidence="1">
    <location>
        <begin position="33"/>
        <end position="50"/>
    </location>
</feature>
<dbReference type="Proteomes" id="UP000199004">
    <property type="component" value="Unassembled WGS sequence"/>
</dbReference>
<evidence type="ECO:0000259" key="3">
    <source>
        <dbReference type="Pfam" id="PF13539"/>
    </source>
</evidence>
<proteinExistence type="predicted"/>
<keyword evidence="2" id="KW-0732">Signal</keyword>
<sequence length="406" mass="42677">MRGTRALGAAGLVVALAVTPACSPSASDEPKVGEPSTAPSSSAPPESTGPALDPAFAMDPPGPRVGPIEASDMIVIGTAAFTEEDVAAVSGIEGVRRVVQFSQAQVPIENRLMNIAAVDPATYRNFTPYDAAETQAVWDRVADGEMAVVKSLEKRLPLDANGFVKLGVKDDAPFVHVGAYAPQIPLVDAVVNEKWGAALEDQGMVLGNALLVSTLPTDPKTLRKDVQQALGSGASVQLTDVASQNGIDPAVQQTAVVVGTVSEVVGTFNYTVLGGGRIAPEASWVASHVDTQEVPILGTVTCNVYIFPQLRAALEEIVTSGLGAEIHPNEYAGCYYPRFIAGSTTLSNHSFGLALDLNVPGNLRGTVGEIDRGVVAIFKKWGFAWGGDWGYTDPMHFEMNRLVEPR</sequence>